<dbReference type="STRING" id="1314777.A0A165A540"/>
<evidence type="ECO:0000256" key="11">
    <source>
        <dbReference type="ARBA" id="ARBA00022838"/>
    </source>
</evidence>
<dbReference type="GO" id="GO:0072686">
    <property type="term" value="C:mitotic spindle"/>
    <property type="evidence" value="ECO:0007669"/>
    <property type="project" value="InterPro"/>
</dbReference>
<evidence type="ECO:0000256" key="5">
    <source>
        <dbReference type="ARBA" id="ARBA00020259"/>
    </source>
</evidence>
<accession>A0A165A540</accession>
<evidence type="ECO:0000256" key="3">
    <source>
        <dbReference type="ARBA" id="ARBA00004629"/>
    </source>
</evidence>
<dbReference type="InterPro" id="IPR013959">
    <property type="entry name" value="DASH_Dad4"/>
</dbReference>
<dbReference type="GO" id="GO:0051301">
    <property type="term" value="P:cell division"/>
    <property type="evidence" value="ECO:0007669"/>
    <property type="project" value="UniProtKB-KW"/>
</dbReference>
<evidence type="ECO:0000256" key="7">
    <source>
        <dbReference type="ARBA" id="ARBA00022490"/>
    </source>
</evidence>
<name>A0A165A540_9AGAM</name>
<protein>
    <recommendedName>
        <fullName evidence="5">DASH complex subunit DAD4</fullName>
    </recommendedName>
    <alternativeName>
        <fullName evidence="16">Outer kinetochore protein DAD4</fullName>
    </alternativeName>
</protein>
<dbReference type="OrthoDB" id="5516652at2759"/>
<evidence type="ECO:0000256" key="10">
    <source>
        <dbReference type="ARBA" id="ARBA00022776"/>
    </source>
</evidence>
<proteinExistence type="inferred from homology"/>
<evidence type="ECO:0000256" key="6">
    <source>
        <dbReference type="ARBA" id="ARBA00022454"/>
    </source>
</evidence>
<reference evidence="17 18" key="1">
    <citation type="journal article" date="2016" name="Mol. Biol. Evol.">
        <title>Comparative Genomics of Early-Diverging Mushroom-Forming Fungi Provides Insights into the Origins of Lignocellulose Decay Capabilities.</title>
        <authorList>
            <person name="Nagy L.G."/>
            <person name="Riley R."/>
            <person name="Tritt A."/>
            <person name="Adam C."/>
            <person name="Daum C."/>
            <person name="Floudas D."/>
            <person name="Sun H."/>
            <person name="Yadav J.S."/>
            <person name="Pangilinan J."/>
            <person name="Larsson K.H."/>
            <person name="Matsuura K."/>
            <person name="Barry K."/>
            <person name="Labutti K."/>
            <person name="Kuo R."/>
            <person name="Ohm R.A."/>
            <person name="Bhattacharya S.S."/>
            <person name="Shirouzu T."/>
            <person name="Yoshinaga Y."/>
            <person name="Martin F.M."/>
            <person name="Grigoriev I.V."/>
            <person name="Hibbett D.S."/>
        </authorList>
    </citation>
    <scope>NUCLEOTIDE SEQUENCE [LARGE SCALE GENOMIC DNA]</scope>
    <source>
        <strain evidence="17 18">HHB9708</strain>
    </source>
</reference>
<evidence type="ECO:0000256" key="4">
    <source>
        <dbReference type="ARBA" id="ARBA00009754"/>
    </source>
</evidence>
<dbReference type="GO" id="GO:0042729">
    <property type="term" value="C:DASH complex"/>
    <property type="evidence" value="ECO:0007669"/>
    <property type="project" value="InterPro"/>
</dbReference>
<keyword evidence="10" id="KW-0498">Mitosis</keyword>
<organism evidence="17 18">
    <name type="scientific">Sistotremastrum niveocremeum HHB9708</name>
    <dbReference type="NCBI Taxonomy" id="1314777"/>
    <lineage>
        <taxon>Eukaryota</taxon>
        <taxon>Fungi</taxon>
        <taxon>Dikarya</taxon>
        <taxon>Basidiomycota</taxon>
        <taxon>Agaricomycotina</taxon>
        <taxon>Agaricomycetes</taxon>
        <taxon>Sistotremastrales</taxon>
        <taxon>Sistotremastraceae</taxon>
        <taxon>Sertulicium</taxon>
        <taxon>Sertulicium niveocremeum</taxon>
    </lineage>
</organism>
<evidence type="ECO:0000256" key="16">
    <source>
        <dbReference type="ARBA" id="ARBA00030569"/>
    </source>
</evidence>
<evidence type="ECO:0000256" key="14">
    <source>
        <dbReference type="ARBA" id="ARBA00023306"/>
    </source>
</evidence>
<keyword evidence="8" id="KW-0132">Cell division</keyword>
<comment type="similarity">
    <text evidence="4">Belongs to the DASH complex DAD4 family.</text>
</comment>
<evidence type="ECO:0000256" key="15">
    <source>
        <dbReference type="ARBA" id="ARBA00023328"/>
    </source>
</evidence>
<keyword evidence="15" id="KW-0137">Centromere</keyword>
<evidence type="ECO:0000313" key="17">
    <source>
        <dbReference type="EMBL" id="KZS98491.1"/>
    </source>
</evidence>
<keyword evidence="18" id="KW-1185">Reference proteome</keyword>
<dbReference type="GO" id="GO:0005874">
    <property type="term" value="C:microtubule"/>
    <property type="evidence" value="ECO:0007669"/>
    <property type="project" value="UniProtKB-KW"/>
</dbReference>
<comment type="subcellular location">
    <subcellularLocation>
        <location evidence="3">Chromosome</location>
        <location evidence="3">Centromere</location>
        <location evidence="3">Kinetochore</location>
    </subcellularLocation>
    <subcellularLocation>
        <location evidence="2">Cytoplasm</location>
        <location evidence="2">Cytoskeleton</location>
        <location evidence="2">Spindle</location>
    </subcellularLocation>
    <subcellularLocation>
        <location evidence="1">Nucleus</location>
    </subcellularLocation>
</comment>
<dbReference type="AlphaFoldDB" id="A0A165A540"/>
<dbReference type="PANTHER" id="PTHR28222:SF1">
    <property type="entry name" value="DASH COMPLEX SUBUNIT DAD4"/>
    <property type="match status" value="1"/>
</dbReference>
<dbReference type="PANTHER" id="PTHR28222">
    <property type="entry name" value="DASH COMPLEX SUBUNIT DAD4"/>
    <property type="match status" value="1"/>
</dbReference>
<gene>
    <name evidence="17" type="ORF">SISNIDRAFT_448740</name>
</gene>
<keyword evidence="12" id="KW-0206">Cytoskeleton</keyword>
<evidence type="ECO:0000313" key="18">
    <source>
        <dbReference type="Proteomes" id="UP000076722"/>
    </source>
</evidence>
<sequence length="75" mass="8421">MENPHAERQAIILGRIVKNVEKCTEMIQELNHCTKELVQANVRVAQAAELATKYRKNVLYNLEASGLVSNVKDNA</sequence>
<dbReference type="Pfam" id="PF08650">
    <property type="entry name" value="DASH_Dad4"/>
    <property type="match status" value="1"/>
</dbReference>
<evidence type="ECO:0000256" key="2">
    <source>
        <dbReference type="ARBA" id="ARBA00004186"/>
    </source>
</evidence>
<evidence type="ECO:0000256" key="9">
    <source>
        <dbReference type="ARBA" id="ARBA00022701"/>
    </source>
</evidence>
<keyword evidence="6" id="KW-0158">Chromosome</keyword>
<evidence type="ECO:0000256" key="1">
    <source>
        <dbReference type="ARBA" id="ARBA00004123"/>
    </source>
</evidence>
<evidence type="ECO:0000256" key="12">
    <source>
        <dbReference type="ARBA" id="ARBA00023212"/>
    </source>
</evidence>
<evidence type="ECO:0000256" key="8">
    <source>
        <dbReference type="ARBA" id="ARBA00022618"/>
    </source>
</evidence>
<keyword evidence="14" id="KW-0131">Cell cycle</keyword>
<keyword evidence="13" id="KW-0539">Nucleus</keyword>
<evidence type="ECO:0000256" key="13">
    <source>
        <dbReference type="ARBA" id="ARBA00023242"/>
    </source>
</evidence>
<keyword evidence="7" id="KW-0963">Cytoplasm</keyword>
<dbReference type="GO" id="GO:0008608">
    <property type="term" value="P:attachment of spindle microtubules to kinetochore"/>
    <property type="evidence" value="ECO:0007669"/>
    <property type="project" value="InterPro"/>
</dbReference>
<keyword evidence="11" id="KW-0995">Kinetochore</keyword>
<dbReference type="EMBL" id="KV419395">
    <property type="protein sequence ID" value="KZS98491.1"/>
    <property type="molecule type" value="Genomic_DNA"/>
</dbReference>
<dbReference type="Proteomes" id="UP000076722">
    <property type="component" value="Unassembled WGS sequence"/>
</dbReference>
<keyword evidence="9" id="KW-0493">Microtubule</keyword>